<name>A0A851HJJ3_9MOLU</name>
<evidence type="ECO:0000259" key="1">
    <source>
        <dbReference type="Pfam" id="PF11178"/>
    </source>
</evidence>
<reference evidence="2 3" key="1">
    <citation type="submission" date="2020-06" db="EMBL/GenBank/DDBJ databases">
        <title>Draft genome sequence of Candidatus Phytoplasma pruni (X-disease group, subgroup 16SrIII-B) strain ChTDIII from Argentina.</title>
        <authorList>
            <person name="Fernandez F.D."/>
            <person name="Zuebert C."/>
            <person name="Huettel B."/>
            <person name="Kube M."/>
            <person name="Conci L.R."/>
        </authorList>
    </citation>
    <scope>NUCLEOTIDE SEQUENCE [LARGE SCALE GENOMIC DNA]</scope>
    <source>
        <strain evidence="2 3">ChTDIII</strain>
    </source>
</reference>
<sequence length="201" mass="24377">MMFYQTPRKLTSKTHQWGNQKYENEDDYKEDLKKWQNQCYIKPGEYKGRDIKNILYREDLILYDSEGNTHQYEYKKGFINDEWFLDNINLGTSMVLKDFQWQLDYLDTTPPPTKPEKMNVSDKNTLPNNSYQPPIKIFKGFFGLFYETEFNPNNGKMIKKTYYNIQDKQRNRVEEYDPENEKLTRTIYYNSDSSIEETIHR</sequence>
<protein>
    <submittedName>
        <fullName evidence="2">DUF2963 domain-containing protein</fullName>
    </submittedName>
</protein>
<dbReference type="RefSeq" id="WP_178734010.1">
    <property type="nucleotide sequence ID" value="NZ_JABUOH010000023.1"/>
</dbReference>
<dbReference type="Proteomes" id="UP000568109">
    <property type="component" value="Unassembled WGS sequence"/>
</dbReference>
<gene>
    <name evidence="2" type="ORF">HR065_00725</name>
</gene>
<keyword evidence="3" id="KW-1185">Reference proteome</keyword>
<accession>A0A851HJJ3</accession>
<dbReference type="EMBL" id="JABUOH010000023">
    <property type="protein sequence ID" value="NWN45609.1"/>
    <property type="molecule type" value="Genomic_DNA"/>
</dbReference>
<comment type="caution">
    <text evidence="2">The sequence shown here is derived from an EMBL/GenBank/DDBJ whole genome shotgun (WGS) entry which is preliminary data.</text>
</comment>
<evidence type="ECO:0000313" key="3">
    <source>
        <dbReference type="Proteomes" id="UP000568109"/>
    </source>
</evidence>
<dbReference type="InterPro" id="IPR021348">
    <property type="entry name" value="DUF2963"/>
</dbReference>
<dbReference type="Pfam" id="PF11178">
    <property type="entry name" value="DUF2963"/>
    <property type="match status" value="1"/>
</dbReference>
<organism evidence="2 3">
    <name type="scientific">Candidatus Phytoplasma pruni</name>
    <dbReference type="NCBI Taxonomy" id="479893"/>
    <lineage>
        <taxon>Bacteria</taxon>
        <taxon>Bacillati</taxon>
        <taxon>Mycoplasmatota</taxon>
        <taxon>Mollicutes</taxon>
        <taxon>Acholeplasmatales</taxon>
        <taxon>Acholeplasmataceae</taxon>
        <taxon>Candidatus Phytoplasma</taxon>
        <taxon>16SrIII (X-disease group)</taxon>
    </lineage>
</organism>
<evidence type="ECO:0000313" key="2">
    <source>
        <dbReference type="EMBL" id="NWN45609.1"/>
    </source>
</evidence>
<feature type="domain" description="DUF2963" evidence="1">
    <location>
        <begin position="148"/>
        <end position="188"/>
    </location>
</feature>
<dbReference type="AlphaFoldDB" id="A0A851HJJ3"/>
<proteinExistence type="predicted"/>